<dbReference type="InterPro" id="IPR029787">
    <property type="entry name" value="Nucleotide_cyclase"/>
</dbReference>
<evidence type="ECO:0000256" key="6">
    <source>
        <dbReference type="ARBA" id="ARBA00023239"/>
    </source>
</evidence>
<feature type="region of interest" description="Disordered" evidence="7">
    <location>
        <begin position="841"/>
        <end position="902"/>
    </location>
</feature>
<feature type="compositionally biased region" description="Low complexity" evidence="7">
    <location>
        <begin position="21"/>
        <end position="32"/>
    </location>
</feature>
<evidence type="ECO:0000313" key="10">
    <source>
        <dbReference type="Proteomes" id="UP000722791"/>
    </source>
</evidence>
<dbReference type="InterPro" id="IPR050401">
    <property type="entry name" value="Cyclic_nucleotide_synthase"/>
</dbReference>
<evidence type="ECO:0000259" key="8">
    <source>
        <dbReference type="PROSITE" id="PS50125"/>
    </source>
</evidence>
<dbReference type="SMART" id="SM00044">
    <property type="entry name" value="CYCc"/>
    <property type="match status" value="1"/>
</dbReference>
<evidence type="ECO:0000256" key="1">
    <source>
        <dbReference type="ARBA" id="ARBA00004370"/>
    </source>
</evidence>
<dbReference type="GO" id="GO:0000166">
    <property type="term" value="F:nucleotide binding"/>
    <property type="evidence" value="ECO:0007669"/>
    <property type="project" value="UniProtKB-KW"/>
</dbReference>
<reference evidence="9" key="1">
    <citation type="journal article" date="2021" name="Proc. Natl. Acad. Sci. U.S.A.">
        <title>Three genomes in the algal genus Volvox reveal the fate of a haploid sex-determining region after a transition to homothallism.</title>
        <authorList>
            <person name="Yamamoto K."/>
            <person name="Hamaji T."/>
            <person name="Kawai-Toyooka H."/>
            <person name="Matsuzaki R."/>
            <person name="Takahashi F."/>
            <person name="Nishimura Y."/>
            <person name="Kawachi M."/>
            <person name="Noguchi H."/>
            <person name="Minakuchi Y."/>
            <person name="Umen J.G."/>
            <person name="Toyoda A."/>
            <person name="Nozaki H."/>
        </authorList>
    </citation>
    <scope>NUCLEOTIDE SEQUENCE</scope>
    <source>
        <strain evidence="9">NIES-3785</strain>
    </source>
</reference>
<feature type="compositionally biased region" description="Acidic residues" evidence="7">
    <location>
        <begin position="1296"/>
        <end position="1305"/>
    </location>
</feature>
<comment type="subcellular location">
    <subcellularLocation>
        <location evidence="1">Membrane</location>
    </subcellularLocation>
</comment>
<dbReference type="GO" id="GO:0004383">
    <property type="term" value="F:guanylate cyclase activity"/>
    <property type="evidence" value="ECO:0007669"/>
    <property type="project" value="TreeGrafter"/>
</dbReference>
<dbReference type="Proteomes" id="UP000722791">
    <property type="component" value="Unassembled WGS sequence"/>
</dbReference>
<dbReference type="FunFam" id="3.30.70.1230:FF:000146">
    <property type="entry name" value="Atrial natriuretic peptide receptor, putative"/>
    <property type="match status" value="1"/>
</dbReference>
<feature type="compositionally biased region" description="Basic and acidic residues" evidence="7">
    <location>
        <begin position="873"/>
        <end position="884"/>
    </location>
</feature>
<dbReference type="InterPro" id="IPR001054">
    <property type="entry name" value="A/G_cyclase"/>
</dbReference>
<keyword evidence="5" id="KW-0472">Membrane</keyword>
<dbReference type="GO" id="GO:0007168">
    <property type="term" value="P:receptor guanylyl cyclase signaling pathway"/>
    <property type="evidence" value="ECO:0007669"/>
    <property type="project" value="TreeGrafter"/>
</dbReference>
<evidence type="ECO:0000256" key="5">
    <source>
        <dbReference type="ARBA" id="ARBA00023136"/>
    </source>
</evidence>
<dbReference type="EMBL" id="BNCQ01000046">
    <property type="protein sequence ID" value="GIM13066.1"/>
    <property type="molecule type" value="Genomic_DNA"/>
</dbReference>
<sequence length="1584" mass="167095">MARLFYCFKGADDGPQLEEQAPTASTSAVPASLPQQACSNSSKQKRTSTTILYLKSKLGHFTSSTLFTDSTSRLQSKPGLEVKSQLDLIMSYARSPLAILVLACRHPNDAGFPSGTDAGSVHINLDPVYCNLSARKAFHLPLATSPDEADGDGAPGVLHAMERLEPFLLQDVRDHILRLASNDPSGSFTLHLASGKYPLGPACVVPSQSNGQLMDSAQIISRPNKLTATGGAITDPVPPFTPPRPWQYVVVEPFIYNARGLTQGLEGFAPPGTTASRGDKGSRGSPQRRYSKLYRMTPRRLTSNKGHPANPAVVNGISLKESAGRIQFGSGMQPAIILSFELLPKARQVMPHACAVATTTTDELWPAPPPQPRQGVLSQTALQTAAPARMAHTMVESIQSPNRAGSGYATNSHSVSMAVIATDEFYGSSSSSRQQHYQVQHQVQRSAPHLQRPLRMSCCDLHITGTRPAGPAGSSGGHDGVDSGAGKCAGYGSFSHGSLMQSVAEAFRAREGMVLAGLAHIVTAFTLNGAAVLYQNAASIFYFGFRGRARIASIRATKSTRGGSMVAAAANGAALSGAEDDSVNNENILAEVFCLEPVKLERMLNEVCKEGRVWKGIVQVPGSCHPALTSMTVAPTVGGRGCVGGGGRNAAAVPRVVAAKASVQRAPGHAAAASDSNHVKGTSTPPAPLQPPQQPEPTQPQSAQPRLLRPELQSTSIPPESPAVSLLPHVGGSDSHQEFISTEGTVAAAGDRTCSDEACSSLLNVGLCTLDVNVPEHVEAFRKMQSIVELDPLATSTWGLLMDTPDQGTQQEGTLGRDGIGAVTATDALTQQLLSSGANAQMSKGITSGPSAAGPQSSTRSTTSHAWPGQPLQRRDATYKKDVPEETAASRVQTSPCPSPGRTVLDNCGGCNGQGREQPLPAKLQPASMPSAYGASFRRSSDLVFGSDVDSFHPGNTPITNSGCSGIAPAATAAAGLVGRTASALMYSISHQQQVLAAQSIVTPRRSFSRVDLCPPVPATVTAGRGASRVVTFASTLRNTPSAVQVALQAAMASSTSVTRSRSSLAGDIVSIATSRNVSNLSQAGIVKGEETGAARRCLKQFISGAAPAGSPDCIGGLTQAVGTAGVSAPKPSAAAAPSNQHLYVDGTFSEAQSWCTSRFEKEDLLIPLQQRFHARARTASCGMRSSDNLYGPLPRASEDKSGSNGASQHPARGVITLSSDAINDAAKMELRNGLVKADATVATDPSGKGVHRIQRGRMQSAAVVRGTNKMREMKSLLGTSADSGDDGVKRHGNGDDEDEVEGDDDQHPMFEESIVNGFALGPKTAETATIGATAAAGITCWHEIFASRTIDPVTGQCAIILTQTDVTAKVEAESHIALVTETEHRLLEQIFPRHVLAYMTEEGGPWGAPTKPDSNRWRPMVRDINKLATSHDEVTLLFADIQGFTPMCKVLEPRVVMAFLNDLFTRFDHRLDEFGVYKVETIGDCYFAAGGLVHEDEYGMAAVRPRDGHADPHHAEKVMKFAKAMLSAASRVSLPTTGGPVKMRIGIHSGPVVSGVVGQRMPRFCLFGEWVMKQEEGWMGWWA</sequence>
<feature type="compositionally biased region" description="Polar residues" evidence="7">
    <location>
        <begin position="841"/>
        <end position="865"/>
    </location>
</feature>
<feature type="domain" description="Guanylate cyclase" evidence="8">
    <location>
        <begin position="1436"/>
        <end position="1572"/>
    </location>
</feature>
<keyword evidence="6" id="KW-0456">Lyase</keyword>
<accession>A0A8J4GQS3</accession>
<dbReference type="SUPFAM" id="SSF55073">
    <property type="entry name" value="Nucleotide cyclase"/>
    <property type="match status" value="1"/>
</dbReference>
<gene>
    <name evidence="9" type="ORF">Vretimale_16290</name>
</gene>
<dbReference type="GO" id="GO:0035556">
    <property type="term" value="P:intracellular signal transduction"/>
    <property type="evidence" value="ECO:0007669"/>
    <property type="project" value="InterPro"/>
</dbReference>
<keyword evidence="4" id="KW-1133">Transmembrane helix</keyword>
<dbReference type="CDD" id="cd07302">
    <property type="entry name" value="CHD"/>
    <property type="match status" value="1"/>
</dbReference>
<evidence type="ECO:0000256" key="4">
    <source>
        <dbReference type="ARBA" id="ARBA00022989"/>
    </source>
</evidence>
<dbReference type="PANTHER" id="PTHR11920:SF335">
    <property type="entry name" value="GUANYLATE CYCLASE"/>
    <property type="match status" value="1"/>
</dbReference>
<feature type="region of interest" description="Disordered" evidence="7">
    <location>
        <begin position="1278"/>
        <end position="1305"/>
    </location>
</feature>
<keyword evidence="2" id="KW-0812">Transmembrane</keyword>
<keyword evidence="3" id="KW-0547">Nucleotide-binding</keyword>
<feature type="compositionally biased region" description="Polar residues" evidence="7">
    <location>
        <begin position="33"/>
        <end position="42"/>
    </location>
</feature>
<evidence type="ECO:0000256" key="3">
    <source>
        <dbReference type="ARBA" id="ARBA00022741"/>
    </source>
</evidence>
<protein>
    <recommendedName>
        <fullName evidence="8">Guanylate cyclase domain-containing protein</fullName>
    </recommendedName>
</protein>
<evidence type="ECO:0000256" key="7">
    <source>
        <dbReference type="SAM" id="MobiDB-lite"/>
    </source>
</evidence>
<dbReference type="GO" id="GO:0005886">
    <property type="term" value="C:plasma membrane"/>
    <property type="evidence" value="ECO:0007669"/>
    <property type="project" value="TreeGrafter"/>
</dbReference>
<dbReference type="GO" id="GO:0004016">
    <property type="term" value="F:adenylate cyclase activity"/>
    <property type="evidence" value="ECO:0007669"/>
    <property type="project" value="TreeGrafter"/>
</dbReference>
<dbReference type="Pfam" id="PF00211">
    <property type="entry name" value="Guanylate_cyc"/>
    <property type="match status" value="1"/>
</dbReference>
<evidence type="ECO:0000256" key="2">
    <source>
        <dbReference type="ARBA" id="ARBA00022692"/>
    </source>
</evidence>
<dbReference type="Gene3D" id="3.30.70.1230">
    <property type="entry name" value="Nucleotide cyclase"/>
    <property type="match status" value="1"/>
</dbReference>
<feature type="region of interest" description="Disordered" evidence="7">
    <location>
        <begin position="17"/>
        <end position="42"/>
    </location>
</feature>
<dbReference type="GO" id="GO:0001653">
    <property type="term" value="F:peptide receptor activity"/>
    <property type="evidence" value="ECO:0007669"/>
    <property type="project" value="TreeGrafter"/>
</dbReference>
<organism evidence="9 10">
    <name type="scientific">Volvox reticuliferus</name>
    <dbReference type="NCBI Taxonomy" id="1737510"/>
    <lineage>
        <taxon>Eukaryota</taxon>
        <taxon>Viridiplantae</taxon>
        <taxon>Chlorophyta</taxon>
        <taxon>core chlorophytes</taxon>
        <taxon>Chlorophyceae</taxon>
        <taxon>CS clade</taxon>
        <taxon>Chlamydomonadales</taxon>
        <taxon>Volvocaceae</taxon>
        <taxon>Volvox</taxon>
    </lineage>
</organism>
<feature type="compositionally biased region" description="Pro residues" evidence="7">
    <location>
        <begin position="685"/>
        <end position="698"/>
    </location>
</feature>
<dbReference type="PROSITE" id="PS50125">
    <property type="entry name" value="GUANYLATE_CYCLASE_2"/>
    <property type="match status" value="1"/>
</dbReference>
<proteinExistence type="predicted"/>
<comment type="caution">
    <text evidence="9">The sequence shown here is derived from an EMBL/GenBank/DDBJ whole genome shotgun (WGS) entry which is preliminary data.</text>
</comment>
<feature type="region of interest" description="Disordered" evidence="7">
    <location>
        <begin position="1184"/>
        <end position="1212"/>
    </location>
</feature>
<dbReference type="PANTHER" id="PTHR11920">
    <property type="entry name" value="GUANYLYL CYCLASE"/>
    <property type="match status" value="1"/>
</dbReference>
<evidence type="ECO:0000313" key="9">
    <source>
        <dbReference type="EMBL" id="GIM13066.1"/>
    </source>
</evidence>
<feature type="region of interest" description="Disordered" evidence="7">
    <location>
        <begin position="266"/>
        <end position="289"/>
    </location>
</feature>
<feature type="region of interest" description="Disordered" evidence="7">
    <location>
        <begin position="664"/>
        <end position="737"/>
    </location>
</feature>
<name>A0A8J4GQS3_9CHLO</name>